<evidence type="ECO:0000259" key="9">
    <source>
        <dbReference type="Pfam" id="PF01095"/>
    </source>
</evidence>
<dbReference type="InterPro" id="IPR000070">
    <property type="entry name" value="Pectinesterase_cat"/>
</dbReference>
<evidence type="ECO:0000313" key="11">
    <source>
        <dbReference type="Proteomes" id="UP000265515"/>
    </source>
</evidence>
<evidence type="ECO:0000256" key="3">
    <source>
        <dbReference type="ARBA" id="ARBA00013229"/>
    </source>
</evidence>
<dbReference type="PANTHER" id="PTHR31321:SF57">
    <property type="entry name" value="PECTINESTERASE 53-RELATED"/>
    <property type="match status" value="1"/>
</dbReference>
<dbReference type="PROSITE" id="PS00503">
    <property type="entry name" value="PECTINESTERASE_2"/>
    <property type="match status" value="1"/>
</dbReference>
<keyword evidence="5 8" id="KW-0063">Aspartyl esterase</keyword>
<keyword evidence="4 8" id="KW-0378">Hydrolase</keyword>
<dbReference type="Gramene" id="GBG65411">
    <property type="protein sequence ID" value="GBG65411"/>
    <property type="gene ID" value="CBR_g50772"/>
</dbReference>
<feature type="domain" description="Pectinesterase catalytic" evidence="9">
    <location>
        <begin position="59"/>
        <end position="321"/>
    </location>
</feature>
<evidence type="ECO:0000256" key="5">
    <source>
        <dbReference type="ARBA" id="ARBA00023085"/>
    </source>
</evidence>
<dbReference type="SUPFAM" id="SSF51126">
    <property type="entry name" value="Pectin lyase-like"/>
    <property type="match status" value="1"/>
</dbReference>
<dbReference type="Proteomes" id="UP000265515">
    <property type="component" value="Unassembled WGS sequence"/>
</dbReference>
<feature type="active site" evidence="7">
    <location>
        <position position="217"/>
    </location>
</feature>
<keyword evidence="11" id="KW-1185">Reference proteome</keyword>
<evidence type="ECO:0000256" key="6">
    <source>
        <dbReference type="ARBA" id="ARBA00047928"/>
    </source>
</evidence>
<evidence type="ECO:0000256" key="8">
    <source>
        <dbReference type="RuleBase" id="RU000589"/>
    </source>
</evidence>
<gene>
    <name evidence="10" type="ORF">CBR_g50772</name>
</gene>
<proteinExistence type="inferred from homology"/>
<dbReference type="Pfam" id="PF01095">
    <property type="entry name" value="Pectinesterase"/>
    <property type="match status" value="1"/>
</dbReference>
<evidence type="ECO:0000256" key="7">
    <source>
        <dbReference type="PROSITE-ProRule" id="PRU10040"/>
    </source>
</evidence>
<evidence type="ECO:0000256" key="2">
    <source>
        <dbReference type="ARBA" id="ARBA00008891"/>
    </source>
</evidence>
<dbReference type="UniPathway" id="UPA00545">
    <property type="reaction ID" value="UER00823"/>
</dbReference>
<sequence>MFYDWVGRVGNKQLRQHGPAVPIATSPLDADSADESVGVQTVSPGVRMRAREWTGYRADVVVAQDGTGSARSIQEAVNRAPIDGINRFVVFIKAGVYEEKVHVDAPRVTLIGEDPSTTVIQWGDTAAMTDPLTQTRMGTNRTATVGIDGDRFSAQDITFKNTAPRPMVTDGGQAVALRCGGDMSAFYNCRFLGYQDTLYVVTGRQYFKSCYIQGSVDFIFGNATVMFVDCDLYADVDVNGGYLTAQKRGVPLEHTGFVFIRNRVSGNGQVYLGRAWGNASRVVFAYTLMDDVIVPLGWDSWDKAIGMIFYGEYRCTGPGSARIIAFKELIGHAACESIANGIPAHTAARLQHEDNGTPADGRGTSASHFAHLVYGASFHVLAEDSFSVCAFVVGFSAVRARERFDAPEIVSLPPSAKTAEKRLLVSVDSV</sequence>
<reference evidence="10 11" key="1">
    <citation type="journal article" date="2018" name="Cell">
        <title>The Chara Genome: Secondary Complexity and Implications for Plant Terrestrialization.</title>
        <authorList>
            <person name="Nishiyama T."/>
            <person name="Sakayama H."/>
            <person name="Vries J.D."/>
            <person name="Buschmann H."/>
            <person name="Saint-Marcoux D."/>
            <person name="Ullrich K.K."/>
            <person name="Haas F.B."/>
            <person name="Vanderstraeten L."/>
            <person name="Becker D."/>
            <person name="Lang D."/>
            <person name="Vosolsobe S."/>
            <person name="Rombauts S."/>
            <person name="Wilhelmsson P.K.I."/>
            <person name="Janitza P."/>
            <person name="Kern R."/>
            <person name="Heyl A."/>
            <person name="Rumpler F."/>
            <person name="Villalobos L.I.A.C."/>
            <person name="Clay J.M."/>
            <person name="Skokan R."/>
            <person name="Toyoda A."/>
            <person name="Suzuki Y."/>
            <person name="Kagoshima H."/>
            <person name="Schijlen E."/>
            <person name="Tajeshwar N."/>
            <person name="Catarino B."/>
            <person name="Hetherington A.J."/>
            <person name="Saltykova A."/>
            <person name="Bonnot C."/>
            <person name="Breuninger H."/>
            <person name="Symeonidi A."/>
            <person name="Radhakrishnan G.V."/>
            <person name="Van Nieuwerburgh F."/>
            <person name="Deforce D."/>
            <person name="Chang C."/>
            <person name="Karol K.G."/>
            <person name="Hedrich R."/>
            <person name="Ulvskov P."/>
            <person name="Glockner G."/>
            <person name="Delwiche C.F."/>
            <person name="Petrasek J."/>
            <person name="Van de Peer Y."/>
            <person name="Friml J."/>
            <person name="Beilby M."/>
            <person name="Dolan L."/>
            <person name="Kohara Y."/>
            <person name="Sugano S."/>
            <person name="Fujiyama A."/>
            <person name="Delaux P.-M."/>
            <person name="Quint M."/>
            <person name="TheiBen G."/>
            <person name="Hagemann M."/>
            <person name="Harholt J."/>
            <person name="Dunand C."/>
            <person name="Zachgo S."/>
            <person name="Langdale J."/>
            <person name="Maumus F."/>
            <person name="Straeten D.V.D."/>
            <person name="Gould S.B."/>
            <person name="Rensing S.A."/>
        </authorList>
    </citation>
    <scope>NUCLEOTIDE SEQUENCE [LARGE SCALE GENOMIC DNA]</scope>
    <source>
        <strain evidence="10 11">S276</strain>
    </source>
</reference>
<dbReference type="Gene3D" id="2.160.20.10">
    <property type="entry name" value="Single-stranded right-handed beta-helix, Pectin lyase-like"/>
    <property type="match status" value="1"/>
</dbReference>
<dbReference type="InterPro" id="IPR011050">
    <property type="entry name" value="Pectin_lyase_fold/virulence"/>
</dbReference>
<evidence type="ECO:0000256" key="4">
    <source>
        <dbReference type="ARBA" id="ARBA00022801"/>
    </source>
</evidence>
<evidence type="ECO:0000313" key="10">
    <source>
        <dbReference type="EMBL" id="GBG65411.1"/>
    </source>
</evidence>
<dbReference type="EMBL" id="BFEA01000061">
    <property type="protein sequence ID" value="GBG65411.1"/>
    <property type="molecule type" value="Genomic_DNA"/>
</dbReference>
<dbReference type="GO" id="GO:0030599">
    <property type="term" value="F:pectinesterase activity"/>
    <property type="evidence" value="ECO:0007669"/>
    <property type="project" value="UniProtKB-UniRule"/>
</dbReference>
<dbReference type="OrthoDB" id="2019149at2759"/>
<comment type="caution">
    <text evidence="10">The sequence shown here is derived from an EMBL/GenBank/DDBJ whole genome shotgun (WGS) entry which is preliminary data.</text>
</comment>
<protein>
    <recommendedName>
        <fullName evidence="3 8">Pectinesterase</fullName>
        <ecNumber evidence="3 8">3.1.1.11</ecNumber>
    </recommendedName>
</protein>
<comment type="similarity">
    <text evidence="2">Belongs to the pectinesterase family.</text>
</comment>
<comment type="pathway">
    <text evidence="1 8">Glycan metabolism; pectin degradation; 2-dehydro-3-deoxy-D-gluconate from pectin: step 1/5.</text>
</comment>
<evidence type="ECO:0000256" key="1">
    <source>
        <dbReference type="ARBA" id="ARBA00005184"/>
    </source>
</evidence>
<dbReference type="EC" id="3.1.1.11" evidence="3 8"/>
<name>A0A388K5V1_CHABU</name>
<dbReference type="InterPro" id="IPR033131">
    <property type="entry name" value="Pectinesterase_Asp_AS"/>
</dbReference>
<comment type="catalytic activity">
    <reaction evidence="6 8">
        <text>[(1-&gt;4)-alpha-D-galacturonosyl methyl ester](n) + n H2O = [(1-&gt;4)-alpha-D-galacturonosyl](n) + n methanol + n H(+)</text>
        <dbReference type="Rhea" id="RHEA:22380"/>
        <dbReference type="Rhea" id="RHEA-COMP:14570"/>
        <dbReference type="Rhea" id="RHEA-COMP:14573"/>
        <dbReference type="ChEBI" id="CHEBI:15377"/>
        <dbReference type="ChEBI" id="CHEBI:15378"/>
        <dbReference type="ChEBI" id="CHEBI:17790"/>
        <dbReference type="ChEBI" id="CHEBI:140522"/>
        <dbReference type="ChEBI" id="CHEBI:140523"/>
        <dbReference type="EC" id="3.1.1.11"/>
    </reaction>
</comment>
<dbReference type="GO" id="GO:0045490">
    <property type="term" value="P:pectin catabolic process"/>
    <property type="evidence" value="ECO:0007669"/>
    <property type="project" value="UniProtKB-UniRule"/>
</dbReference>
<dbReference type="GO" id="GO:0042545">
    <property type="term" value="P:cell wall modification"/>
    <property type="evidence" value="ECO:0007669"/>
    <property type="project" value="UniProtKB-UniRule"/>
</dbReference>
<dbReference type="STRING" id="69332.A0A388K5V1"/>
<accession>A0A388K5V1</accession>
<dbReference type="PANTHER" id="PTHR31321">
    <property type="entry name" value="ACYL-COA THIOESTER HYDROLASE YBHC-RELATED"/>
    <property type="match status" value="1"/>
</dbReference>
<dbReference type="AlphaFoldDB" id="A0A388K5V1"/>
<dbReference type="InterPro" id="IPR012334">
    <property type="entry name" value="Pectin_lyas_fold"/>
</dbReference>
<organism evidence="10 11">
    <name type="scientific">Chara braunii</name>
    <name type="common">Braun's stonewort</name>
    <dbReference type="NCBI Taxonomy" id="69332"/>
    <lineage>
        <taxon>Eukaryota</taxon>
        <taxon>Viridiplantae</taxon>
        <taxon>Streptophyta</taxon>
        <taxon>Charophyceae</taxon>
        <taxon>Charales</taxon>
        <taxon>Characeae</taxon>
        <taxon>Chara</taxon>
    </lineage>
</organism>
<dbReference type="OMA" id="LYVECHI"/>